<comment type="caution">
    <text evidence="3">The sequence shown here is derived from an EMBL/GenBank/DDBJ whole genome shotgun (WGS) entry which is preliminary data.</text>
</comment>
<evidence type="ECO:0000313" key="3">
    <source>
        <dbReference type="EMBL" id="KON29087.1"/>
    </source>
</evidence>
<organism evidence="3 4">
    <name type="scientific">miscellaneous Crenarchaeota group-15 archaeon DG-45</name>
    <dbReference type="NCBI Taxonomy" id="1685127"/>
    <lineage>
        <taxon>Archaea</taxon>
        <taxon>Candidatus Bathyarchaeota</taxon>
        <taxon>MCG-15</taxon>
    </lineage>
</organism>
<dbReference type="EMBL" id="LFWZ01000074">
    <property type="protein sequence ID" value="KON29087.1"/>
    <property type="molecule type" value="Genomic_DNA"/>
</dbReference>
<dbReference type="SUPFAM" id="SSF160991">
    <property type="entry name" value="CV3147-like"/>
    <property type="match status" value="2"/>
</dbReference>
<dbReference type="Gene3D" id="3.40.1610.10">
    <property type="entry name" value="CV3147-like domain"/>
    <property type="match status" value="1"/>
</dbReference>
<evidence type="ECO:0008006" key="5">
    <source>
        <dbReference type="Google" id="ProtNLM"/>
    </source>
</evidence>
<evidence type="ECO:0000313" key="4">
    <source>
        <dbReference type="Proteomes" id="UP000037210"/>
    </source>
</evidence>
<proteinExistence type="predicted"/>
<dbReference type="InterPro" id="IPR048350">
    <property type="entry name" value="S-Me-THD-like_C"/>
</dbReference>
<gene>
    <name evidence="3" type="ORF">AC482_07265</name>
</gene>
<sequence>MRILTKEDIQDYTIGSTVLSTGGGGVAPSLESVGAMVDRVYDAGKEIRLIELDEVPDDAILFSHIGTGGGVTSEQKEKWFFWSRGRLQRERRYSMDGGKVMRQLIKQADREWCPLNTWSKIPEPESSVGTGTAKGERRLAEIAGGDPLTEVHFEVSPGFARLVCSHAMVDRPYIDATVCGTRAAPEIGQNALNLGNVNPCPAVFGTTMGDLIVVEEVLCFQRLEEILEGISTFSGASTRGIHQVSVANVKKHAFPGVESFVMKVGSNVREALRKGKSTVDASLDAIGDRGFKLFEGQIMNYWQDDKYGFIWGKARILGTRDYEGHDLTIWYKNENHITWLDGKPWVTSPDCINVVDPHTGWGLANFWPAEWETGREVVVIGVEIEQEWETPMGLKLFGPQHFRYDIEHVPIRQLLEK</sequence>
<dbReference type="InterPro" id="IPR024071">
    <property type="entry name" value="S-Me-THD_C_sf"/>
</dbReference>
<dbReference type="AlphaFoldDB" id="A0A0M0BKG5"/>
<dbReference type="Gene3D" id="2.40.390.10">
    <property type="entry name" value="CV3147-like"/>
    <property type="match status" value="1"/>
</dbReference>
<dbReference type="InterPro" id="IPR027479">
    <property type="entry name" value="S-Me-THD_N_sf"/>
</dbReference>
<dbReference type="Pfam" id="PF06032">
    <property type="entry name" value="S-Me-THD_N"/>
    <property type="match status" value="1"/>
</dbReference>
<evidence type="ECO:0000259" key="2">
    <source>
        <dbReference type="Pfam" id="PF20906"/>
    </source>
</evidence>
<dbReference type="Proteomes" id="UP000037210">
    <property type="component" value="Unassembled WGS sequence"/>
</dbReference>
<dbReference type="InterPro" id="IPR010318">
    <property type="entry name" value="S-Me-THD_N"/>
</dbReference>
<reference evidence="3 4" key="1">
    <citation type="submission" date="2015-06" db="EMBL/GenBank/DDBJ databases">
        <title>New insights into the roles of widespread benthic archaea in carbon and nitrogen cycling.</title>
        <authorList>
            <person name="Lazar C.S."/>
            <person name="Baker B.J."/>
            <person name="Seitz K.W."/>
            <person name="Hyde A.S."/>
            <person name="Dick G.J."/>
            <person name="Hinrichs K.-U."/>
            <person name="Teske A.P."/>
        </authorList>
    </citation>
    <scope>NUCLEOTIDE SEQUENCE [LARGE SCALE GENOMIC DNA]</scope>
    <source>
        <strain evidence="3">DG-45</strain>
    </source>
</reference>
<feature type="domain" description="S-Me-THD-like C-terminal" evidence="2">
    <location>
        <begin position="240"/>
        <end position="411"/>
    </location>
</feature>
<evidence type="ECO:0000259" key="1">
    <source>
        <dbReference type="Pfam" id="PF06032"/>
    </source>
</evidence>
<feature type="domain" description="S-Me-THD N-terminal" evidence="1">
    <location>
        <begin position="7"/>
        <end position="72"/>
    </location>
</feature>
<protein>
    <recommendedName>
        <fullName evidence="5">DUF917 domain-containing protein</fullName>
    </recommendedName>
</protein>
<dbReference type="Pfam" id="PF20906">
    <property type="entry name" value="S-Me-THD_C"/>
    <property type="match status" value="1"/>
</dbReference>
<accession>A0A0M0BKG5</accession>
<name>A0A0M0BKG5_9ARCH</name>